<gene>
    <name evidence="3" type="ORF">OG469_05640</name>
</gene>
<feature type="signal peptide" evidence="1">
    <location>
        <begin position="1"/>
        <end position="36"/>
    </location>
</feature>
<keyword evidence="4" id="KW-1185">Reference proteome</keyword>
<name>A0ABZ1W2G5_9ACTN</name>
<dbReference type="Pfam" id="PF16640">
    <property type="entry name" value="Big_3_5"/>
    <property type="match status" value="1"/>
</dbReference>
<dbReference type="PROSITE" id="PS51318">
    <property type="entry name" value="TAT"/>
    <property type="match status" value="1"/>
</dbReference>
<proteinExistence type="predicted"/>
<evidence type="ECO:0000259" key="2">
    <source>
        <dbReference type="Pfam" id="PF16640"/>
    </source>
</evidence>
<dbReference type="Proteomes" id="UP001432014">
    <property type="component" value="Chromosome"/>
</dbReference>
<keyword evidence="1" id="KW-0732">Signal</keyword>
<dbReference type="InterPro" id="IPR013783">
    <property type="entry name" value="Ig-like_fold"/>
</dbReference>
<dbReference type="EMBL" id="CP108482">
    <property type="protein sequence ID" value="WUS55040.1"/>
    <property type="molecule type" value="Genomic_DNA"/>
</dbReference>
<evidence type="ECO:0000313" key="3">
    <source>
        <dbReference type="EMBL" id="WUS55040.1"/>
    </source>
</evidence>
<dbReference type="Gene3D" id="3.40.710.10">
    <property type="entry name" value="DD-peptidase/beta-lactamase superfamily"/>
    <property type="match status" value="1"/>
</dbReference>
<evidence type="ECO:0000256" key="1">
    <source>
        <dbReference type="SAM" id="SignalP"/>
    </source>
</evidence>
<dbReference type="RefSeq" id="WP_329500397.1">
    <property type="nucleotide sequence ID" value="NZ_CP108460.1"/>
</dbReference>
<dbReference type="Gene3D" id="2.60.40.10">
    <property type="entry name" value="Immunoglobulins"/>
    <property type="match status" value="1"/>
</dbReference>
<dbReference type="InterPro" id="IPR006311">
    <property type="entry name" value="TAT_signal"/>
</dbReference>
<protein>
    <submittedName>
        <fullName evidence="3">Ig-like domain-containing protein</fullName>
    </submittedName>
</protein>
<feature type="domain" description="Bacterial Ig-like" evidence="2">
    <location>
        <begin position="652"/>
        <end position="737"/>
    </location>
</feature>
<dbReference type="InterPro" id="IPR012338">
    <property type="entry name" value="Beta-lactam/transpept-like"/>
</dbReference>
<dbReference type="InterPro" id="IPR032109">
    <property type="entry name" value="Big_3_5"/>
</dbReference>
<sequence length="826" mass="84816">MNRRSADRSRWRRSLLLLSAGALAATALIAPLPAAAATANPVPGDPLTGNGAVSRILLPYSQLTTAQNPSAPVDDAAFALPAAAAPPQFTFEGTLTLTNPAGSGGFKSIKSCTGCGKHLPPISLDLVQNGSYLIPAVQGLTITGDTQSGSTYNLIVGPGRAWSENGDTGTAGTFSRASLPFALVDRNQNCAHNGELSFLYNATSVSNVAYQVTAETCALHQFDMWGQLAATYNAHTVPNDIALENAEAAEVGNRMPTKPLSALATDNPAAGLNLATFGSGITPSAMTAYGVVYNGVNYVADGASANKGCQTRYGTYAFCKDMRLPSYSTAKSAFAGLSMARLVQDFGSGVPNLNLKGYIPEMASSGNWNSAPVTFNNAADMATGNFNSELYESDENGANTTNFLNAEPYGTATTGKMGYALGYAHHTGEQGYTWAYHSVDHFLLAQAETGYLQSQRGPSADLFNLMRDEVYTPLHLTAGTLTTERTDNASAAGTSPTTGRPFGSHGLFWTADDIAKLATLFQNNGAAGGIQLADRGQMLAAMQRSSTDTGVAAVSTDLSGHGDGTAASGGYRYSNGLWAYPTTGQVPGCGLRVPFMSGYGGITIAMMPNGATYYYVSDNNEFGWAATIAELNKLSPMCAPTTTTVTASPATATATATAGQPVTLTATVGAATRSWAATGTVQFRDNGVNLGTPVALNSTGTASYTTTSLGSGPHSVTAVYTPDLSNDTGTASSPFQTTLTSSCSGTATTCKVVSTAGLKVGDTIGMGSATATDDTHVITALTPTSITWVGAYQQASHSSGQSVWLQNTAGGGFAGSASPGVGVTVS</sequence>
<evidence type="ECO:0000313" key="4">
    <source>
        <dbReference type="Proteomes" id="UP001432014"/>
    </source>
</evidence>
<organism evidence="3 4">
    <name type="scientific">Kitasatospora herbaricolor</name>
    <dbReference type="NCBI Taxonomy" id="68217"/>
    <lineage>
        <taxon>Bacteria</taxon>
        <taxon>Bacillati</taxon>
        <taxon>Actinomycetota</taxon>
        <taxon>Actinomycetes</taxon>
        <taxon>Kitasatosporales</taxon>
        <taxon>Streptomycetaceae</taxon>
        <taxon>Kitasatospora</taxon>
    </lineage>
</organism>
<accession>A0ABZ1W2G5</accession>
<dbReference type="SUPFAM" id="SSF56601">
    <property type="entry name" value="beta-lactamase/transpeptidase-like"/>
    <property type="match status" value="1"/>
</dbReference>
<reference evidence="3 4" key="1">
    <citation type="submission" date="2022-10" db="EMBL/GenBank/DDBJ databases">
        <title>The complete genomes of actinobacterial strains from the NBC collection.</title>
        <authorList>
            <person name="Joergensen T.S."/>
            <person name="Alvarez Arevalo M."/>
            <person name="Sterndorff E.B."/>
            <person name="Faurdal D."/>
            <person name="Vuksanovic O."/>
            <person name="Mourched A.-S."/>
            <person name="Charusanti P."/>
            <person name="Shaw S."/>
            <person name="Blin K."/>
            <person name="Weber T."/>
        </authorList>
    </citation>
    <scope>NUCLEOTIDE SEQUENCE [LARGE SCALE GENOMIC DNA]</scope>
    <source>
        <strain evidence="3 4">NBC_01247</strain>
    </source>
</reference>
<feature type="chain" id="PRO_5046488741" evidence="1">
    <location>
        <begin position="37"/>
        <end position="826"/>
    </location>
</feature>